<organism evidence="2 3">
    <name type="scientific">Haematococcus lacustris</name>
    <name type="common">Green alga</name>
    <name type="synonym">Haematococcus pluvialis</name>
    <dbReference type="NCBI Taxonomy" id="44745"/>
    <lineage>
        <taxon>Eukaryota</taxon>
        <taxon>Viridiplantae</taxon>
        <taxon>Chlorophyta</taxon>
        <taxon>core chlorophytes</taxon>
        <taxon>Chlorophyceae</taxon>
        <taxon>CS clade</taxon>
        <taxon>Chlamydomonadales</taxon>
        <taxon>Haematococcaceae</taxon>
        <taxon>Haematococcus</taxon>
    </lineage>
</organism>
<gene>
    <name evidence="2" type="ORF">HaLaN_31771</name>
</gene>
<feature type="region of interest" description="Disordered" evidence="1">
    <location>
        <begin position="157"/>
        <end position="231"/>
    </location>
</feature>
<feature type="compositionally biased region" description="Polar residues" evidence="1">
    <location>
        <begin position="216"/>
        <end position="231"/>
    </location>
</feature>
<feature type="compositionally biased region" description="Low complexity" evidence="1">
    <location>
        <begin position="162"/>
        <end position="173"/>
    </location>
</feature>
<accession>A0A6A0AKI7</accession>
<dbReference type="AlphaFoldDB" id="A0A6A0AKI7"/>
<reference evidence="2 3" key="1">
    <citation type="submission" date="2020-02" db="EMBL/GenBank/DDBJ databases">
        <title>Draft genome sequence of Haematococcus lacustris strain NIES-144.</title>
        <authorList>
            <person name="Morimoto D."/>
            <person name="Nakagawa S."/>
            <person name="Yoshida T."/>
            <person name="Sawayama S."/>
        </authorList>
    </citation>
    <scope>NUCLEOTIDE SEQUENCE [LARGE SCALE GENOMIC DNA]</scope>
    <source>
        <strain evidence="2 3">NIES-144</strain>
    </source>
</reference>
<evidence type="ECO:0000313" key="3">
    <source>
        <dbReference type="Proteomes" id="UP000485058"/>
    </source>
</evidence>
<evidence type="ECO:0000313" key="2">
    <source>
        <dbReference type="EMBL" id="GFH32534.1"/>
    </source>
</evidence>
<feature type="non-terminal residue" evidence="2">
    <location>
        <position position="231"/>
    </location>
</feature>
<dbReference type="Proteomes" id="UP000485058">
    <property type="component" value="Unassembled WGS sequence"/>
</dbReference>
<comment type="caution">
    <text evidence="2">The sequence shown here is derived from an EMBL/GenBank/DDBJ whole genome shotgun (WGS) entry which is preliminary data.</text>
</comment>
<dbReference type="EMBL" id="BLLF01006762">
    <property type="protein sequence ID" value="GFH32534.1"/>
    <property type="molecule type" value="Genomic_DNA"/>
</dbReference>
<protein>
    <submittedName>
        <fullName evidence="2">Uncharacterized protein</fullName>
    </submittedName>
</protein>
<feature type="compositionally biased region" description="Polar residues" evidence="1">
    <location>
        <begin position="184"/>
        <end position="196"/>
    </location>
</feature>
<keyword evidence="3" id="KW-1185">Reference proteome</keyword>
<proteinExistence type="predicted"/>
<evidence type="ECO:0000256" key="1">
    <source>
        <dbReference type="SAM" id="MobiDB-lite"/>
    </source>
</evidence>
<sequence length="231" mass="23667">MHWCFGDPATFANRTEQRSQSPQRASATECKLADTMQAVEGTKGCKDLFHGHKACEPAPGSGSCPALVSFPKSFTTVVMPAAAHSTPGSPDSPCFPRQCSDAVMSPATPGVHPGTCSATPARLVTPLDRPHTSAGSVELAAQLTLCGGINYKQGEQDLQEGSTSSGRSPSSASTFIPSAPVTPPTANHSLALSEQQGADAGGGPSASPRASDKHSTTSQLRQPSVRSVAPT</sequence>
<name>A0A6A0AKI7_HAELA</name>